<sequence length="291" mass="32388">MSNNLRAPDPSPGGIYLPVTCEMLDIDMFAVNMLTNDPRTLSTLIQFAGNTVMLSTPRGRNWHQEAWDYMILTHNPVITLTINSQQVKEEMCNYFSTKGHVVLASAAGVRHMVIGHPKPVPTATFIEALVNSAVPYIRITNHGMKQAICSFPDLPRDLLQCDAADEGYPENEWDVSFSRRTEYLYMAKALPPVPQNVTVDLYPVLTTLSFQSFHNLGGNITLTMEDSIIAPHVLKLKIYNVMYHLLGACNPFPLPAPSNTRRDYVPKQARKDDNAISLSASDNDIQALLDG</sequence>
<accession>A0A6S7GVS4</accession>
<reference evidence="1" key="1">
    <citation type="submission" date="2020-04" db="EMBL/GenBank/DDBJ databases">
        <authorList>
            <person name="Alioto T."/>
            <person name="Alioto T."/>
            <person name="Gomez Garrido J."/>
        </authorList>
    </citation>
    <scope>NUCLEOTIDE SEQUENCE</scope>
    <source>
        <strain evidence="1">A484AB</strain>
    </source>
</reference>
<name>A0A6S7GVS4_PARCT</name>
<dbReference type="EMBL" id="CACRXK020002426">
    <property type="protein sequence ID" value="CAB3994249.1"/>
    <property type="molecule type" value="Genomic_DNA"/>
</dbReference>
<dbReference type="Proteomes" id="UP001152795">
    <property type="component" value="Unassembled WGS sequence"/>
</dbReference>
<proteinExistence type="predicted"/>
<gene>
    <name evidence="1" type="ORF">PACLA_8A070702</name>
</gene>
<comment type="caution">
    <text evidence="1">The sequence shown here is derived from an EMBL/GenBank/DDBJ whole genome shotgun (WGS) entry which is preliminary data.</text>
</comment>
<keyword evidence="2" id="KW-1185">Reference proteome</keyword>
<dbReference type="AlphaFoldDB" id="A0A6S7GVS4"/>
<organism evidence="1 2">
    <name type="scientific">Paramuricea clavata</name>
    <name type="common">Red gorgonian</name>
    <name type="synonym">Violescent sea-whip</name>
    <dbReference type="NCBI Taxonomy" id="317549"/>
    <lineage>
        <taxon>Eukaryota</taxon>
        <taxon>Metazoa</taxon>
        <taxon>Cnidaria</taxon>
        <taxon>Anthozoa</taxon>
        <taxon>Octocorallia</taxon>
        <taxon>Malacalcyonacea</taxon>
        <taxon>Plexauridae</taxon>
        <taxon>Paramuricea</taxon>
    </lineage>
</organism>
<evidence type="ECO:0000313" key="1">
    <source>
        <dbReference type="EMBL" id="CAB3994249.1"/>
    </source>
</evidence>
<evidence type="ECO:0000313" key="2">
    <source>
        <dbReference type="Proteomes" id="UP001152795"/>
    </source>
</evidence>
<protein>
    <submittedName>
        <fullName evidence="1">Uncharacterized protein</fullName>
    </submittedName>
</protein>